<evidence type="ECO:0000256" key="4">
    <source>
        <dbReference type="ARBA" id="ARBA00022603"/>
    </source>
</evidence>
<keyword evidence="8" id="KW-0238">DNA-binding</keyword>
<dbReference type="GO" id="GO:0009307">
    <property type="term" value="P:DNA restriction-modification system"/>
    <property type="evidence" value="ECO:0007669"/>
    <property type="project" value="UniProtKB-KW"/>
</dbReference>
<evidence type="ECO:0000259" key="11">
    <source>
        <dbReference type="Pfam" id="PF02384"/>
    </source>
</evidence>
<evidence type="ECO:0000256" key="8">
    <source>
        <dbReference type="ARBA" id="ARBA00023125"/>
    </source>
</evidence>
<feature type="domain" description="DNA methylase adenine-specific" evidence="11">
    <location>
        <begin position="140"/>
        <end position="469"/>
    </location>
</feature>
<keyword evidence="6" id="KW-0949">S-adenosyl-L-methionine</keyword>
<dbReference type="SUPFAM" id="SSF116734">
    <property type="entry name" value="DNA methylase specificity domain"/>
    <property type="match status" value="1"/>
</dbReference>
<evidence type="ECO:0000313" key="14">
    <source>
        <dbReference type="Proteomes" id="UP000178943"/>
    </source>
</evidence>
<dbReference type="EMBL" id="MFGW01000232">
    <property type="protein sequence ID" value="OGF58793.1"/>
    <property type="molecule type" value="Genomic_DNA"/>
</dbReference>
<dbReference type="Pfam" id="PF01420">
    <property type="entry name" value="Methylase_S"/>
    <property type="match status" value="1"/>
</dbReference>
<dbReference type="GO" id="GO:0008170">
    <property type="term" value="F:N-methyltransferase activity"/>
    <property type="evidence" value="ECO:0007669"/>
    <property type="project" value="InterPro"/>
</dbReference>
<dbReference type="PANTHER" id="PTHR42933">
    <property type="entry name" value="SLR6095 PROTEIN"/>
    <property type="match status" value="1"/>
</dbReference>
<dbReference type="Proteomes" id="UP000178943">
    <property type="component" value="Unassembled WGS sequence"/>
</dbReference>
<dbReference type="InterPro" id="IPR029063">
    <property type="entry name" value="SAM-dependent_MTases_sf"/>
</dbReference>
<comment type="similarity">
    <text evidence="1">Belongs to the N(4)/N(6)-methyltransferase family.</text>
</comment>
<dbReference type="InterPro" id="IPR051537">
    <property type="entry name" value="DNA_Adenine_Mtase"/>
</dbReference>
<dbReference type="PRINTS" id="PR00507">
    <property type="entry name" value="N12N6MTFRASE"/>
</dbReference>
<dbReference type="InterPro" id="IPR002052">
    <property type="entry name" value="DNA_methylase_N6_adenine_CS"/>
</dbReference>
<evidence type="ECO:0000313" key="13">
    <source>
        <dbReference type="EMBL" id="OGF58793.1"/>
    </source>
</evidence>
<dbReference type="EC" id="2.1.1.72" evidence="3"/>
<evidence type="ECO:0000256" key="5">
    <source>
        <dbReference type="ARBA" id="ARBA00022679"/>
    </source>
</evidence>
<evidence type="ECO:0000259" key="12">
    <source>
        <dbReference type="Pfam" id="PF12161"/>
    </source>
</evidence>
<dbReference type="InterPro" id="IPR003356">
    <property type="entry name" value="DNA_methylase_A-5"/>
</dbReference>
<dbReference type="GO" id="GO:0032259">
    <property type="term" value="P:methylation"/>
    <property type="evidence" value="ECO:0007669"/>
    <property type="project" value="UniProtKB-KW"/>
</dbReference>
<organism evidence="13 14">
    <name type="scientific">Candidatus Fischerbacteria bacterium RBG_13_37_8</name>
    <dbReference type="NCBI Taxonomy" id="1817863"/>
    <lineage>
        <taxon>Bacteria</taxon>
        <taxon>Candidatus Fischeribacteriota</taxon>
    </lineage>
</organism>
<dbReference type="SUPFAM" id="SSF53335">
    <property type="entry name" value="S-adenosyl-L-methionine-dependent methyltransferases"/>
    <property type="match status" value="1"/>
</dbReference>
<dbReference type="AlphaFoldDB" id="A0A1F5V5U0"/>
<comment type="catalytic activity">
    <reaction evidence="9">
        <text>a 2'-deoxyadenosine in DNA + S-adenosyl-L-methionine = an N(6)-methyl-2'-deoxyadenosine in DNA + S-adenosyl-L-homocysteine + H(+)</text>
        <dbReference type="Rhea" id="RHEA:15197"/>
        <dbReference type="Rhea" id="RHEA-COMP:12418"/>
        <dbReference type="Rhea" id="RHEA-COMP:12419"/>
        <dbReference type="ChEBI" id="CHEBI:15378"/>
        <dbReference type="ChEBI" id="CHEBI:57856"/>
        <dbReference type="ChEBI" id="CHEBI:59789"/>
        <dbReference type="ChEBI" id="CHEBI:90615"/>
        <dbReference type="ChEBI" id="CHEBI:90616"/>
        <dbReference type="EC" id="2.1.1.72"/>
    </reaction>
</comment>
<dbReference type="InterPro" id="IPR038333">
    <property type="entry name" value="T1MK-like_N_sf"/>
</dbReference>
<dbReference type="InterPro" id="IPR022749">
    <property type="entry name" value="D12N6_MeTrfase_N"/>
</dbReference>
<evidence type="ECO:0000256" key="1">
    <source>
        <dbReference type="ARBA" id="ARBA00006594"/>
    </source>
</evidence>
<feature type="domain" description="Type I restriction modification DNA specificity" evidence="10">
    <location>
        <begin position="544"/>
        <end position="691"/>
    </location>
</feature>
<proteinExistence type="inferred from homology"/>
<dbReference type="GO" id="GO:0003677">
    <property type="term" value="F:DNA binding"/>
    <property type="evidence" value="ECO:0007669"/>
    <property type="project" value="UniProtKB-KW"/>
</dbReference>
<comment type="caution">
    <text evidence="13">The sequence shown here is derived from an EMBL/GenBank/DDBJ whole genome shotgun (WGS) entry which is preliminary data.</text>
</comment>
<feature type="domain" description="N6 adenine-specific DNA methyltransferase N-terminal" evidence="12">
    <location>
        <begin position="8"/>
        <end position="129"/>
    </location>
</feature>
<evidence type="ECO:0000256" key="7">
    <source>
        <dbReference type="ARBA" id="ARBA00022747"/>
    </source>
</evidence>
<keyword evidence="4" id="KW-0489">Methyltransferase</keyword>
<keyword evidence="7" id="KW-0680">Restriction system</keyword>
<gene>
    <name evidence="13" type="ORF">A2Y62_09870</name>
</gene>
<evidence type="ECO:0000259" key="10">
    <source>
        <dbReference type="Pfam" id="PF01420"/>
    </source>
</evidence>
<dbReference type="Pfam" id="PF12161">
    <property type="entry name" value="HsdM_N"/>
    <property type="match status" value="1"/>
</dbReference>
<dbReference type="Gene3D" id="3.40.50.150">
    <property type="entry name" value="Vaccinia Virus protein VP39"/>
    <property type="match status" value="1"/>
</dbReference>
<evidence type="ECO:0000256" key="2">
    <source>
        <dbReference type="ARBA" id="ARBA00010923"/>
    </source>
</evidence>
<name>A0A1F5V5U0_9BACT</name>
<evidence type="ECO:0000256" key="3">
    <source>
        <dbReference type="ARBA" id="ARBA00011900"/>
    </source>
</evidence>
<comment type="similarity">
    <text evidence="2">Belongs to the type-I restriction system S methylase family.</text>
</comment>
<accession>A0A1F5V5U0</accession>
<evidence type="ECO:0000256" key="6">
    <source>
        <dbReference type="ARBA" id="ARBA00022691"/>
    </source>
</evidence>
<dbReference type="Gene3D" id="3.90.220.20">
    <property type="entry name" value="DNA methylase specificity domains"/>
    <property type="match status" value="1"/>
</dbReference>
<dbReference type="Gene3D" id="1.20.1260.30">
    <property type="match status" value="1"/>
</dbReference>
<dbReference type="PROSITE" id="PS00092">
    <property type="entry name" value="N6_MTASE"/>
    <property type="match status" value="1"/>
</dbReference>
<dbReference type="GO" id="GO:0009007">
    <property type="term" value="F:site-specific DNA-methyltransferase (adenine-specific) activity"/>
    <property type="evidence" value="ECO:0007669"/>
    <property type="project" value="UniProtKB-EC"/>
</dbReference>
<dbReference type="InterPro" id="IPR000055">
    <property type="entry name" value="Restrct_endonuc_typeI_TRD"/>
</dbReference>
<protein>
    <recommendedName>
        <fullName evidence="3">site-specific DNA-methyltransferase (adenine-specific)</fullName>
        <ecNumber evidence="3">2.1.1.72</ecNumber>
    </recommendedName>
</protein>
<dbReference type="PANTHER" id="PTHR42933:SF3">
    <property type="entry name" value="TYPE I RESTRICTION ENZYME MJAVIII METHYLASE SUBUNIT"/>
    <property type="match status" value="1"/>
</dbReference>
<keyword evidence="5" id="KW-0808">Transferase</keyword>
<reference evidence="13 14" key="1">
    <citation type="journal article" date="2016" name="Nat. Commun.">
        <title>Thousands of microbial genomes shed light on interconnected biogeochemical processes in an aquifer system.</title>
        <authorList>
            <person name="Anantharaman K."/>
            <person name="Brown C.T."/>
            <person name="Hug L.A."/>
            <person name="Sharon I."/>
            <person name="Castelle C.J."/>
            <person name="Probst A.J."/>
            <person name="Thomas B.C."/>
            <person name="Singh A."/>
            <person name="Wilkins M.J."/>
            <person name="Karaoz U."/>
            <person name="Brodie E.L."/>
            <person name="Williams K.H."/>
            <person name="Hubbard S.S."/>
            <person name="Banfield J.F."/>
        </authorList>
    </citation>
    <scope>NUCLEOTIDE SEQUENCE [LARGE SCALE GENOMIC DNA]</scope>
</reference>
<sequence>MLKSVPEIKNKIDKLWDMFYSGGLSNPLSAIEQISYLLYMKRLEDMDNHEVNAAKRREQEYHSIFEGKEECRWSHWMHYDAESMLKHVRDVAFPFIKELRSTGSFYAESMKDAVFLIPKPSLIQEAVKIIDDLNITARGIDIQGDMYEYLLSEISQSGKNGQFRTPRHIIRMIVELVDPKLGNRICDAACGTAGFLIGAYNHILKEYTDLENIEYDEEGAPHNLTADKIVDKKYWEFLWEKAFYGYEFDTTMVRIAIMNMVLHGISNPNIRYADTLSKGFAERNQYDIILANPPFKGNVDKSDIAEDLTVTGKSQHPKTELLFLNLFVNMLIPGGRCGVIVPDGVLFGSSNAHVDTRKMILEKCGLEAVISMPSGVFKPYAGVSTAVLIFTKGERTDKIWFYDMQADGYSLDDKRNKIDQNDIPDIIQKWKSRDKSIQPQKGDKWLWVDIKDVIENNYELSISRYKPVEYEEIEYDSPKIILDNIENSENKIKELIEIIRTSDFFKLFNDPINNNKDFKKIKIINLVGKDPHSIKRGPFGGSLKKEIFVKKGYKVYEQKNVIRNNFKIGSYYIDENKFKEMQSFSIKENDIIISCSGTIGKVAIVPKNAEKGIINQALLKITLDTDKILPAYFKCIFESKSIQQYLFGHIHGSAMKNVTSISFMKSIELPVVPMSLQEKFVDILQKIEKLKEKHDESRLLLSNFFNSLLQRAFKGELC</sequence>
<evidence type="ECO:0000256" key="9">
    <source>
        <dbReference type="ARBA" id="ARBA00047942"/>
    </source>
</evidence>
<dbReference type="InterPro" id="IPR044946">
    <property type="entry name" value="Restrct_endonuc_typeI_TRD_sf"/>
</dbReference>
<dbReference type="Pfam" id="PF02384">
    <property type="entry name" value="N6_Mtase"/>
    <property type="match status" value="1"/>
</dbReference>
<dbReference type="STRING" id="1817863.A2Y62_09870"/>